<dbReference type="PROSITE" id="PS01122">
    <property type="entry name" value="CASPASE_CYS"/>
    <property type="match status" value="1"/>
</dbReference>
<protein>
    <recommendedName>
        <fullName evidence="15">Caspase-6</fullName>
        <ecNumber evidence="14">3.4.22.59</ecNumber>
    </recommendedName>
</protein>
<dbReference type="AlphaFoldDB" id="A0A8C4WYB9"/>
<reference evidence="19" key="1">
    <citation type="submission" date="2025-08" db="UniProtKB">
        <authorList>
            <consortium name="Ensembl"/>
        </authorList>
    </citation>
    <scope>IDENTIFICATION</scope>
</reference>
<evidence type="ECO:0000256" key="1">
    <source>
        <dbReference type="ARBA" id="ARBA00004123"/>
    </source>
</evidence>
<comment type="subunit">
    <text evidence="13">Heterotetramer that consists of two anti-parallel arranged heterodimers, each one formed by a 18 kDa (Caspase-6 subunit p18) and a 11 kDa (Caspase-6 subunit p11) subunit.</text>
</comment>
<evidence type="ECO:0000256" key="3">
    <source>
        <dbReference type="ARBA" id="ARBA00010134"/>
    </source>
</evidence>
<evidence type="ECO:0000256" key="7">
    <source>
        <dbReference type="ARBA" id="ARBA00022801"/>
    </source>
</evidence>
<dbReference type="InterPro" id="IPR033139">
    <property type="entry name" value="Caspase_cys_AS"/>
</dbReference>
<evidence type="ECO:0000259" key="17">
    <source>
        <dbReference type="PROSITE" id="PS50207"/>
    </source>
</evidence>
<dbReference type="InterPro" id="IPR002138">
    <property type="entry name" value="Pept_C14_p10"/>
</dbReference>
<sequence length="269" mass="30655">MADEVDYGAANLNPVLEYNMKRARRGIALIFNHENFFWQLCLNQRRGTAADGRNLQKWLTYLGFEVMLHNDKTVSEFKELIAQAALADHSDADCFICVVMTHGEPGKLFARDGAIEMEELLQPFRGNVCKTLAGKPKIFIIQACRGEKHDEPVPVDEVDSIQGETNKVEIDYGIRTYIPSAADFLMCYSVAEGFFSHRETINGSWYIQDLVKVIQEHGTELEFLEILTLVNRMVAARTIDRAEFAHMLGKKQIPCFASMLTRKLYFHPK</sequence>
<dbReference type="InterPro" id="IPR011600">
    <property type="entry name" value="Pept_C14_caspase"/>
</dbReference>
<evidence type="ECO:0000256" key="8">
    <source>
        <dbReference type="ARBA" id="ARBA00022807"/>
    </source>
</evidence>
<keyword evidence="4" id="KW-0963">Cytoplasm</keyword>
<evidence type="ECO:0000256" key="2">
    <source>
        <dbReference type="ARBA" id="ARBA00004496"/>
    </source>
</evidence>
<evidence type="ECO:0000256" key="13">
    <source>
        <dbReference type="ARBA" id="ARBA00029473"/>
    </source>
</evidence>
<dbReference type="EC" id="3.4.22.59" evidence="14"/>
<dbReference type="InterPro" id="IPR016129">
    <property type="entry name" value="Caspase_his_AS"/>
</dbReference>
<feature type="domain" description="Caspase family p10" evidence="17">
    <location>
        <begin position="174"/>
        <end position="268"/>
    </location>
</feature>
<dbReference type="OMA" id="THCIHYS"/>
<keyword evidence="20" id="KW-1185">Reference proteome</keyword>
<keyword evidence="8" id="KW-0788">Thiol protease</keyword>
<keyword evidence="5" id="KW-0645">Protease</keyword>
<keyword evidence="10" id="KW-0865">Zymogen</keyword>
<evidence type="ECO:0000313" key="20">
    <source>
        <dbReference type="Proteomes" id="UP000694388"/>
    </source>
</evidence>
<evidence type="ECO:0000256" key="16">
    <source>
        <dbReference type="RuleBase" id="RU003971"/>
    </source>
</evidence>
<dbReference type="PROSITE" id="PS01121">
    <property type="entry name" value="CASPASE_HIS"/>
    <property type="match status" value="1"/>
</dbReference>
<comment type="similarity">
    <text evidence="3 16">Belongs to the peptidase C14A family.</text>
</comment>
<dbReference type="Proteomes" id="UP000694388">
    <property type="component" value="Unplaced"/>
</dbReference>
<comment type="subcellular location">
    <subcellularLocation>
        <location evidence="2">Cytoplasm</location>
    </subcellularLocation>
    <subcellularLocation>
        <location evidence="1">Nucleus</location>
    </subcellularLocation>
</comment>
<dbReference type="PANTHER" id="PTHR10454">
    <property type="entry name" value="CASPASE"/>
    <property type="match status" value="1"/>
</dbReference>
<dbReference type="Gene3D" id="3.40.50.1460">
    <property type="match status" value="1"/>
</dbReference>
<dbReference type="PROSITE" id="PS50208">
    <property type="entry name" value="CASPASE_P20"/>
    <property type="match status" value="1"/>
</dbReference>
<dbReference type="CDD" id="cd00032">
    <property type="entry name" value="CASc"/>
    <property type="match status" value="1"/>
</dbReference>
<organism evidence="19 20">
    <name type="scientific">Eptatretus burgeri</name>
    <name type="common">Inshore hagfish</name>
    <dbReference type="NCBI Taxonomy" id="7764"/>
    <lineage>
        <taxon>Eukaryota</taxon>
        <taxon>Metazoa</taxon>
        <taxon>Chordata</taxon>
        <taxon>Craniata</taxon>
        <taxon>Vertebrata</taxon>
        <taxon>Cyclostomata</taxon>
        <taxon>Myxini</taxon>
        <taxon>Myxiniformes</taxon>
        <taxon>Myxinidae</taxon>
        <taxon>Eptatretinae</taxon>
        <taxon>Eptatretus</taxon>
    </lineage>
</organism>
<proteinExistence type="inferred from homology"/>
<dbReference type="SMART" id="SM00115">
    <property type="entry name" value="CASc"/>
    <property type="match status" value="1"/>
</dbReference>
<dbReference type="GO" id="GO:0006508">
    <property type="term" value="P:proteolysis"/>
    <property type="evidence" value="ECO:0007669"/>
    <property type="project" value="UniProtKB-KW"/>
</dbReference>
<keyword evidence="11" id="KW-0539">Nucleus</keyword>
<evidence type="ECO:0000256" key="10">
    <source>
        <dbReference type="ARBA" id="ARBA00023145"/>
    </source>
</evidence>
<dbReference type="Ensembl" id="ENSEBUT00000020381.1">
    <property type="protein sequence ID" value="ENSEBUP00000019805.1"/>
    <property type="gene ID" value="ENSEBUG00000012303.1"/>
</dbReference>
<feature type="domain" description="Caspase family p20" evidence="18">
    <location>
        <begin position="24"/>
        <end position="148"/>
    </location>
</feature>
<evidence type="ECO:0000256" key="5">
    <source>
        <dbReference type="ARBA" id="ARBA00022670"/>
    </source>
</evidence>
<dbReference type="SUPFAM" id="SSF52129">
    <property type="entry name" value="Caspase-like"/>
    <property type="match status" value="1"/>
</dbReference>
<dbReference type="InterPro" id="IPR015917">
    <property type="entry name" value="Pept_C14A"/>
</dbReference>
<evidence type="ECO:0000256" key="14">
    <source>
        <dbReference type="ARBA" id="ARBA00029486"/>
    </source>
</evidence>
<name>A0A8C4WYB9_EPTBU</name>
<dbReference type="GO" id="GO:0006915">
    <property type="term" value="P:apoptotic process"/>
    <property type="evidence" value="ECO:0007669"/>
    <property type="project" value="UniProtKB-KW"/>
</dbReference>
<dbReference type="GeneTree" id="ENSGT00940000155140"/>
<dbReference type="GO" id="GO:0004197">
    <property type="term" value="F:cysteine-type endopeptidase activity"/>
    <property type="evidence" value="ECO:0007669"/>
    <property type="project" value="InterPro"/>
</dbReference>
<dbReference type="GO" id="GO:0005634">
    <property type="term" value="C:nucleus"/>
    <property type="evidence" value="ECO:0007669"/>
    <property type="project" value="UniProtKB-SubCell"/>
</dbReference>
<evidence type="ECO:0000313" key="19">
    <source>
        <dbReference type="Ensembl" id="ENSEBUP00000019805.1"/>
    </source>
</evidence>
<dbReference type="GO" id="GO:0005737">
    <property type="term" value="C:cytoplasm"/>
    <property type="evidence" value="ECO:0007669"/>
    <property type="project" value="UniProtKB-SubCell"/>
</dbReference>
<evidence type="ECO:0000256" key="12">
    <source>
        <dbReference type="ARBA" id="ARBA00029356"/>
    </source>
</evidence>
<evidence type="ECO:0000256" key="9">
    <source>
        <dbReference type="ARBA" id="ARBA00022813"/>
    </source>
</evidence>
<evidence type="ECO:0000256" key="4">
    <source>
        <dbReference type="ARBA" id="ARBA00022490"/>
    </source>
</evidence>
<dbReference type="PRINTS" id="PR00376">
    <property type="entry name" value="IL1BCENZYME"/>
</dbReference>
<dbReference type="GO" id="GO:0043525">
    <property type="term" value="P:positive regulation of neuron apoptotic process"/>
    <property type="evidence" value="ECO:0007669"/>
    <property type="project" value="TreeGrafter"/>
</dbReference>
<accession>A0A8C4WYB9</accession>
<dbReference type="FunFam" id="3.40.50.1460:FF:000001">
    <property type="entry name" value="Caspase-3 preproprotein"/>
    <property type="match status" value="1"/>
</dbReference>
<keyword evidence="6" id="KW-0053">Apoptosis</keyword>
<dbReference type="InterPro" id="IPR002398">
    <property type="entry name" value="Pept_C14"/>
</dbReference>
<evidence type="ECO:0000256" key="11">
    <source>
        <dbReference type="ARBA" id="ARBA00023242"/>
    </source>
</evidence>
<evidence type="ECO:0000256" key="15">
    <source>
        <dbReference type="ARBA" id="ARBA00029534"/>
    </source>
</evidence>
<reference evidence="19" key="2">
    <citation type="submission" date="2025-09" db="UniProtKB">
        <authorList>
            <consortium name="Ensembl"/>
        </authorList>
    </citation>
    <scope>IDENTIFICATION</scope>
</reference>
<dbReference type="PANTHER" id="PTHR10454:SF206">
    <property type="entry name" value="CASPASE-6"/>
    <property type="match status" value="1"/>
</dbReference>
<dbReference type="InterPro" id="IPR029030">
    <property type="entry name" value="Caspase-like_dom_sf"/>
</dbReference>
<dbReference type="InterPro" id="IPR001309">
    <property type="entry name" value="Pept_C14_p20"/>
</dbReference>
<keyword evidence="7" id="KW-0378">Hydrolase</keyword>
<evidence type="ECO:0000256" key="6">
    <source>
        <dbReference type="ARBA" id="ARBA00022703"/>
    </source>
</evidence>
<evidence type="ECO:0000259" key="18">
    <source>
        <dbReference type="PROSITE" id="PS50208"/>
    </source>
</evidence>
<keyword evidence="9" id="KW-0068">Autocatalytic cleavage</keyword>
<dbReference type="PROSITE" id="PS50207">
    <property type="entry name" value="CASPASE_P10"/>
    <property type="match status" value="1"/>
</dbReference>
<comment type="catalytic activity">
    <reaction evidence="12">
        <text>Strict requirement for Asp at position P1 and has a preferred cleavage sequence of Val-Glu-His-Asp-|-.</text>
        <dbReference type="EC" id="3.4.22.59"/>
    </reaction>
</comment>
<dbReference type="Pfam" id="PF00656">
    <property type="entry name" value="Peptidase_C14"/>
    <property type="match status" value="1"/>
</dbReference>